<feature type="non-terminal residue" evidence="1">
    <location>
        <position position="97"/>
    </location>
</feature>
<accession>A0A699X8L1</accession>
<gene>
    <name evidence="1" type="ORF">Tci_926709</name>
</gene>
<evidence type="ECO:0000313" key="1">
    <source>
        <dbReference type="EMBL" id="GFD54740.1"/>
    </source>
</evidence>
<dbReference type="Gene3D" id="3.40.50.150">
    <property type="entry name" value="Vaccinia Virus protein VP39"/>
    <property type="match status" value="1"/>
</dbReference>
<comment type="caution">
    <text evidence="1">The sequence shown here is derived from an EMBL/GenBank/DDBJ whole genome shotgun (WGS) entry which is preliminary data.</text>
</comment>
<reference evidence="1" key="1">
    <citation type="journal article" date="2019" name="Sci. Rep.">
        <title>Draft genome of Tanacetum cinerariifolium, the natural source of mosquito coil.</title>
        <authorList>
            <person name="Yamashiro T."/>
            <person name="Shiraishi A."/>
            <person name="Satake H."/>
            <person name="Nakayama K."/>
        </authorList>
    </citation>
    <scope>NUCLEOTIDE SEQUENCE</scope>
</reference>
<evidence type="ECO:0008006" key="2">
    <source>
        <dbReference type="Google" id="ProtNLM"/>
    </source>
</evidence>
<proteinExistence type="predicted"/>
<dbReference type="AlphaFoldDB" id="A0A699X8L1"/>
<dbReference type="InterPro" id="IPR029063">
    <property type="entry name" value="SAM-dependent_MTases_sf"/>
</dbReference>
<sequence>GRLVLTELCAVLRTPNYIFGNFDGWWLADDDRPYEPYIDVSRWDLELKAAGFSGVETAVYDADLPERYCAAIISRPARAASTTVDHRITVVCGKSES</sequence>
<organism evidence="1">
    <name type="scientific">Tanacetum cinerariifolium</name>
    <name type="common">Dalmatian daisy</name>
    <name type="synonym">Chrysanthemum cinerariifolium</name>
    <dbReference type="NCBI Taxonomy" id="118510"/>
    <lineage>
        <taxon>Eukaryota</taxon>
        <taxon>Viridiplantae</taxon>
        <taxon>Streptophyta</taxon>
        <taxon>Embryophyta</taxon>
        <taxon>Tracheophyta</taxon>
        <taxon>Spermatophyta</taxon>
        <taxon>Magnoliopsida</taxon>
        <taxon>eudicotyledons</taxon>
        <taxon>Gunneridae</taxon>
        <taxon>Pentapetalae</taxon>
        <taxon>asterids</taxon>
        <taxon>campanulids</taxon>
        <taxon>Asterales</taxon>
        <taxon>Asteraceae</taxon>
        <taxon>Asteroideae</taxon>
        <taxon>Anthemideae</taxon>
        <taxon>Anthemidinae</taxon>
        <taxon>Tanacetum</taxon>
    </lineage>
</organism>
<dbReference type="EMBL" id="BKCJ011809554">
    <property type="protein sequence ID" value="GFD54740.1"/>
    <property type="molecule type" value="Genomic_DNA"/>
</dbReference>
<name>A0A699X8L1_TANCI</name>
<feature type="non-terminal residue" evidence="1">
    <location>
        <position position="1"/>
    </location>
</feature>
<protein>
    <recommendedName>
        <fullName evidence="2">Class I SAM-dependent methyltransferase</fullName>
    </recommendedName>
</protein>